<reference evidence="2" key="1">
    <citation type="journal article" date="2010" name="Science">
        <title>Plasticity of animal genome architecture unmasked by rapid evolution of a pelagic tunicate.</title>
        <authorList>
            <person name="Denoeud F."/>
            <person name="Henriet S."/>
            <person name="Mungpakdee S."/>
            <person name="Aury J.M."/>
            <person name="Da Silva C."/>
            <person name="Brinkmann H."/>
            <person name="Mikhaleva J."/>
            <person name="Olsen L.C."/>
            <person name="Jubin C."/>
            <person name="Canestro C."/>
            <person name="Bouquet J.M."/>
            <person name="Danks G."/>
            <person name="Poulain J."/>
            <person name="Campsteijn C."/>
            <person name="Adamski M."/>
            <person name="Cross I."/>
            <person name="Yadetie F."/>
            <person name="Muffato M."/>
            <person name="Louis A."/>
            <person name="Butcher S."/>
            <person name="Tsagkogeorga G."/>
            <person name="Konrad A."/>
            <person name="Singh S."/>
            <person name="Jensen M.F."/>
            <person name="Cong E.H."/>
            <person name="Eikeseth-Otteraa H."/>
            <person name="Noel B."/>
            <person name="Anthouard V."/>
            <person name="Porcel B.M."/>
            <person name="Kachouri-Lafond R."/>
            <person name="Nishino A."/>
            <person name="Ugolini M."/>
            <person name="Chourrout P."/>
            <person name="Nishida H."/>
            <person name="Aasland R."/>
            <person name="Huzurbazar S."/>
            <person name="Westhof E."/>
            <person name="Delsuc F."/>
            <person name="Lehrach H."/>
            <person name="Reinhardt R."/>
            <person name="Weissenbach J."/>
            <person name="Roy S.W."/>
            <person name="Artiguenave F."/>
            <person name="Postlethwait J.H."/>
            <person name="Manak J.R."/>
            <person name="Thompson E.M."/>
            <person name="Jaillon O."/>
            <person name="Du Pasquier L."/>
            <person name="Boudinot P."/>
            <person name="Liberles D.A."/>
            <person name="Volff J.N."/>
            <person name="Philippe H."/>
            <person name="Lenhard B."/>
            <person name="Roest Crollius H."/>
            <person name="Wincker P."/>
            <person name="Chourrout D."/>
        </authorList>
    </citation>
    <scope>NUCLEOTIDE SEQUENCE [LARGE SCALE GENOMIC DNA]</scope>
</reference>
<organism evidence="2">
    <name type="scientific">Oikopleura dioica</name>
    <name type="common">Tunicate</name>
    <dbReference type="NCBI Taxonomy" id="34765"/>
    <lineage>
        <taxon>Eukaryota</taxon>
        <taxon>Metazoa</taxon>
        <taxon>Chordata</taxon>
        <taxon>Tunicata</taxon>
        <taxon>Appendicularia</taxon>
        <taxon>Copelata</taxon>
        <taxon>Oikopleuridae</taxon>
        <taxon>Oikopleura</taxon>
    </lineage>
</organism>
<feature type="compositionally biased region" description="Polar residues" evidence="1">
    <location>
        <begin position="362"/>
        <end position="378"/>
    </location>
</feature>
<proteinExistence type="predicted"/>
<feature type="compositionally biased region" description="Polar residues" evidence="1">
    <location>
        <begin position="60"/>
        <end position="71"/>
    </location>
</feature>
<feature type="compositionally biased region" description="Low complexity" evidence="1">
    <location>
        <begin position="120"/>
        <end position="129"/>
    </location>
</feature>
<protein>
    <submittedName>
        <fullName evidence="2">Uncharacterized protein</fullName>
    </submittedName>
</protein>
<dbReference type="EMBL" id="FN654415">
    <property type="protein sequence ID" value="CBY33429.1"/>
    <property type="molecule type" value="Genomic_DNA"/>
</dbReference>
<feature type="region of interest" description="Disordered" evidence="1">
    <location>
        <begin position="1"/>
        <end position="71"/>
    </location>
</feature>
<gene>
    <name evidence="2" type="ORF">GSOID_T00021340001</name>
</gene>
<evidence type="ECO:0000313" key="2">
    <source>
        <dbReference type="EMBL" id="CBY33429.1"/>
    </source>
</evidence>
<dbReference type="Proteomes" id="UP000011014">
    <property type="component" value="Unassembled WGS sequence"/>
</dbReference>
<feature type="non-terminal residue" evidence="2">
    <location>
        <position position="549"/>
    </location>
</feature>
<feature type="region of interest" description="Disordered" evidence="1">
    <location>
        <begin position="105"/>
        <end position="166"/>
    </location>
</feature>
<evidence type="ECO:0000256" key="1">
    <source>
        <dbReference type="SAM" id="MobiDB-lite"/>
    </source>
</evidence>
<feature type="region of interest" description="Disordered" evidence="1">
    <location>
        <begin position="351"/>
        <end position="384"/>
    </location>
</feature>
<accession>E4YD12</accession>
<name>E4YD12_OIKDI</name>
<dbReference type="AlphaFoldDB" id="E4YD12"/>
<feature type="compositionally biased region" description="Low complexity" evidence="1">
    <location>
        <begin position="22"/>
        <end position="37"/>
    </location>
</feature>
<sequence length="549" mass="60189">METAPLETRNSFFKRTRNNSGSQSRHSNTKKSSSSRSFLKRRGYGQLGSDDECSAAAFPDTQSHSCDLTPTLNESISPALLASSPQEEPLLTQEAENEAEIVFNENNAPPPIPARQMKHSSSSSRDSPVPVLPRPPQSLSRRQNSRKDSKQRRGNPPVRQISLGEQIFPADEIQRLPVDLSSFDNPFSIRPIGASATFDSLYTSSKINESSSNVDDPWAVDTESIIPEKDGSETSEDGSSLLLPNSSSSHRNCAGIANFSISQAEFFPEEHQYEGEEKNEAFSSDSDFEVADLDLSTEPVSTEGEQAATKYGSTNNLAQFEPEVPVSVEVTGVASRPRPNSLNLPHELISSSAEKISPETPTPCSKGSTNDTLHSSGGENSGVDYLLQSLDDNENEMSVDARNEEPSSFIGFVKLKRSRKPRIKARQWVPVQISIADKSVLLFSEDGRLVEEVDIHADQNVSAIQVERSQDNCTSMPIYVVKLLRCFYKAKKLVGIGSAKSFSDLQSSNSVYEKYATKVNQILKVGLHDYLSAHSFATLLSKAIKTSEL</sequence>
<feature type="region of interest" description="Disordered" evidence="1">
    <location>
        <begin position="227"/>
        <end position="246"/>
    </location>
</feature>